<organism evidence="4 5">
    <name type="scientific">Catellatospora bangladeshensis</name>
    <dbReference type="NCBI Taxonomy" id="310355"/>
    <lineage>
        <taxon>Bacteria</taxon>
        <taxon>Bacillati</taxon>
        <taxon>Actinomycetota</taxon>
        <taxon>Actinomycetes</taxon>
        <taxon>Micromonosporales</taxon>
        <taxon>Micromonosporaceae</taxon>
        <taxon>Catellatospora</taxon>
    </lineage>
</organism>
<name>A0A8J3NJQ4_9ACTN</name>
<dbReference type="RefSeq" id="WP_203750870.1">
    <property type="nucleotide sequence ID" value="NZ_BONF01000030.1"/>
</dbReference>
<dbReference type="InterPro" id="IPR009057">
    <property type="entry name" value="Homeodomain-like_sf"/>
</dbReference>
<dbReference type="SUPFAM" id="SSF46689">
    <property type="entry name" value="Homeodomain-like"/>
    <property type="match status" value="1"/>
</dbReference>
<dbReference type="EMBL" id="BONF01000030">
    <property type="protein sequence ID" value="GIF83695.1"/>
    <property type="molecule type" value="Genomic_DNA"/>
</dbReference>
<dbReference type="Pfam" id="PF17920">
    <property type="entry name" value="TetR_C_16"/>
    <property type="match status" value="1"/>
</dbReference>
<feature type="DNA-binding region" description="H-T-H motif" evidence="2">
    <location>
        <begin position="26"/>
        <end position="45"/>
    </location>
</feature>
<dbReference type="Gene3D" id="1.10.357.10">
    <property type="entry name" value="Tetracycline Repressor, domain 2"/>
    <property type="match status" value="1"/>
</dbReference>
<comment type="caution">
    <text evidence="4">The sequence shown here is derived from an EMBL/GenBank/DDBJ whole genome shotgun (WGS) entry which is preliminary data.</text>
</comment>
<dbReference type="InterPro" id="IPR036271">
    <property type="entry name" value="Tet_transcr_reg_TetR-rel_C_sf"/>
</dbReference>
<dbReference type="PROSITE" id="PS50977">
    <property type="entry name" value="HTH_TETR_2"/>
    <property type="match status" value="1"/>
</dbReference>
<evidence type="ECO:0000313" key="5">
    <source>
        <dbReference type="Proteomes" id="UP000601223"/>
    </source>
</evidence>
<evidence type="ECO:0000256" key="1">
    <source>
        <dbReference type="ARBA" id="ARBA00023125"/>
    </source>
</evidence>
<feature type="domain" description="HTH tetR-type" evidence="3">
    <location>
        <begin position="3"/>
        <end position="63"/>
    </location>
</feature>
<dbReference type="SUPFAM" id="SSF48498">
    <property type="entry name" value="Tetracyclin repressor-like, C-terminal domain"/>
    <property type="match status" value="1"/>
</dbReference>
<dbReference type="Proteomes" id="UP000601223">
    <property type="component" value="Unassembled WGS sequence"/>
</dbReference>
<evidence type="ECO:0000259" key="3">
    <source>
        <dbReference type="PROSITE" id="PS50977"/>
    </source>
</evidence>
<dbReference type="InterPro" id="IPR050109">
    <property type="entry name" value="HTH-type_TetR-like_transc_reg"/>
</dbReference>
<keyword evidence="5" id="KW-1185">Reference proteome</keyword>
<sequence>MEMTTRDLILEETRRQIAEHGLDATTIRGVARRAAVDPALVRHYFHSRQELIDEATELDLDIRRMVRVVVHGSPKLAGRRLVGTVLQVWDHPEAGLVPMARLAAALTDHNAAQLARTDLIEQFLGEVVTRLGADQPRLRAQLIASQLLGLALFRYLVSEPVLAGATVPGMTAVLGDAVGHYLAEPV</sequence>
<gene>
    <name evidence="4" type="ORF">Cba03nite_50440</name>
</gene>
<dbReference type="GO" id="GO:0000976">
    <property type="term" value="F:transcription cis-regulatory region binding"/>
    <property type="evidence" value="ECO:0007669"/>
    <property type="project" value="TreeGrafter"/>
</dbReference>
<proteinExistence type="predicted"/>
<dbReference type="GO" id="GO:0003700">
    <property type="term" value="F:DNA-binding transcription factor activity"/>
    <property type="evidence" value="ECO:0007669"/>
    <property type="project" value="TreeGrafter"/>
</dbReference>
<evidence type="ECO:0000313" key="4">
    <source>
        <dbReference type="EMBL" id="GIF83695.1"/>
    </source>
</evidence>
<dbReference type="InterPro" id="IPR001647">
    <property type="entry name" value="HTH_TetR"/>
</dbReference>
<evidence type="ECO:0000256" key="2">
    <source>
        <dbReference type="PROSITE-ProRule" id="PRU00335"/>
    </source>
</evidence>
<reference evidence="4 5" key="1">
    <citation type="submission" date="2021-01" db="EMBL/GenBank/DDBJ databases">
        <title>Whole genome shotgun sequence of Catellatospora bangladeshensis NBRC 107357.</title>
        <authorList>
            <person name="Komaki H."/>
            <person name="Tamura T."/>
        </authorList>
    </citation>
    <scope>NUCLEOTIDE SEQUENCE [LARGE SCALE GENOMIC DNA]</scope>
    <source>
        <strain evidence="4 5">NBRC 107357</strain>
    </source>
</reference>
<dbReference type="AlphaFoldDB" id="A0A8J3NJQ4"/>
<accession>A0A8J3NJQ4</accession>
<dbReference type="PANTHER" id="PTHR30055">
    <property type="entry name" value="HTH-TYPE TRANSCRIPTIONAL REGULATOR RUTR"/>
    <property type="match status" value="1"/>
</dbReference>
<dbReference type="Pfam" id="PF00440">
    <property type="entry name" value="TetR_N"/>
    <property type="match status" value="1"/>
</dbReference>
<dbReference type="Gene3D" id="1.10.10.60">
    <property type="entry name" value="Homeodomain-like"/>
    <property type="match status" value="1"/>
</dbReference>
<protein>
    <submittedName>
        <fullName evidence="4">TetR family transcriptional regulator</fullName>
    </submittedName>
</protein>
<dbReference type="PANTHER" id="PTHR30055:SF235">
    <property type="entry name" value="TRANSCRIPTIONAL REGULATORY PROTEIN"/>
    <property type="match status" value="1"/>
</dbReference>
<dbReference type="InterPro" id="IPR041678">
    <property type="entry name" value="TetR_C_16"/>
</dbReference>
<keyword evidence="1 2" id="KW-0238">DNA-binding</keyword>